<name>A0A9X2FMK2_9RHOB</name>
<reference evidence="1" key="1">
    <citation type="submission" date="2022-06" db="EMBL/GenBank/DDBJ databases">
        <title>Limimaricola sediminis sp. nov., isolated from an intertidal sediment.</title>
        <authorList>
            <person name="Shao X."/>
        </authorList>
    </citation>
    <scope>NUCLEOTIDE SEQUENCE</scope>
    <source>
        <strain evidence="1">ASW11-118</strain>
    </source>
</reference>
<dbReference type="Proteomes" id="UP001139477">
    <property type="component" value="Unassembled WGS sequence"/>
</dbReference>
<dbReference type="RefSeq" id="WP_253329008.1">
    <property type="nucleotide sequence ID" value="NZ_JAMYXC010000018.1"/>
</dbReference>
<sequence>MLEPSRSQNDIDLCYARPGEHSPVFIDLPDELAIVDILHARSDPPARNAVLKARL</sequence>
<accession>A0A9X2FMK2</accession>
<gene>
    <name evidence="1" type="ORF">NHG85_01165</name>
</gene>
<comment type="caution">
    <text evidence="1">The sequence shown here is derived from an EMBL/GenBank/DDBJ whole genome shotgun (WGS) entry which is preliminary data.</text>
</comment>
<evidence type="ECO:0000313" key="2">
    <source>
        <dbReference type="Proteomes" id="UP001139477"/>
    </source>
</evidence>
<organism evidence="1 2">
    <name type="scientific">Limimaricola litoreus</name>
    <dbReference type="NCBI Taxonomy" id="2955316"/>
    <lineage>
        <taxon>Bacteria</taxon>
        <taxon>Pseudomonadati</taxon>
        <taxon>Pseudomonadota</taxon>
        <taxon>Alphaproteobacteria</taxon>
        <taxon>Rhodobacterales</taxon>
        <taxon>Paracoccaceae</taxon>
        <taxon>Limimaricola</taxon>
    </lineage>
</organism>
<dbReference type="EMBL" id="JAMYXC010000018">
    <property type="protein sequence ID" value="MCP1167147.1"/>
    <property type="molecule type" value="Genomic_DNA"/>
</dbReference>
<evidence type="ECO:0000313" key="1">
    <source>
        <dbReference type="EMBL" id="MCP1167147.1"/>
    </source>
</evidence>
<dbReference type="AlphaFoldDB" id="A0A9X2FMK2"/>
<keyword evidence="2" id="KW-1185">Reference proteome</keyword>
<protein>
    <submittedName>
        <fullName evidence="1">Uncharacterized protein</fullName>
    </submittedName>
</protein>
<proteinExistence type="predicted"/>